<accession>A0A5R8KAI1</accession>
<evidence type="ECO:0000313" key="2">
    <source>
        <dbReference type="EMBL" id="TLD69318.1"/>
    </source>
</evidence>
<dbReference type="SUPFAM" id="SSF49265">
    <property type="entry name" value="Fibronectin type III"/>
    <property type="match status" value="1"/>
</dbReference>
<sequence length="314" mass="32946">MASNEIPDSYDDIVSLAQDAADGAQTHGAAISLSQNTEAKIRTDFINLIGDPTAVPPVPGKQGIFTAAKSAKPAKTLLKNQAERNARAFATTAVNILKPHLGTQWNSQWQAAGFVSGSLAIPDNPLPLLGQLRDYFTANPTHENAPLNITAALAQAQIAALSGARSAANASLAAMGNAKAERDSAQKTLYKRMSGLLAELSQLLTPDDPLWYAFGFDRPADGQQPGPIDDLVLTPGSAGMVYADWEDARRAARYRVFKQISGTDPAPVQVANAVIESEYTLTALPSGANVQITITAFNDAGEGALPATASILVP</sequence>
<dbReference type="PROSITE" id="PS50853">
    <property type="entry name" value="FN3"/>
    <property type="match status" value="1"/>
</dbReference>
<evidence type="ECO:0000313" key="3">
    <source>
        <dbReference type="Proteomes" id="UP000306196"/>
    </source>
</evidence>
<comment type="caution">
    <text evidence="2">The sequence shown here is derived from an EMBL/GenBank/DDBJ whole genome shotgun (WGS) entry which is preliminary data.</text>
</comment>
<protein>
    <submittedName>
        <fullName evidence="2">Fibronectin type III domain-containing protein</fullName>
    </submittedName>
</protein>
<dbReference type="InterPro" id="IPR036116">
    <property type="entry name" value="FN3_sf"/>
</dbReference>
<proteinExistence type="predicted"/>
<dbReference type="RefSeq" id="WP_138087733.1">
    <property type="nucleotide sequence ID" value="NZ_VAUV01000014.1"/>
</dbReference>
<feature type="domain" description="Fibronectin type-III" evidence="1">
    <location>
        <begin position="227"/>
        <end position="314"/>
    </location>
</feature>
<dbReference type="Proteomes" id="UP000306196">
    <property type="component" value="Unassembled WGS sequence"/>
</dbReference>
<gene>
    <name evidence="2" type="ORF">FEM03_18275</name>
</gene>
<organism evidence="2 3">
    <name type="scientific">Phragmitibacter flavus</name>
    <dbReference type="NCBI Taxonomy" id="2576071"/>
    <lineage>
        <taxon>Bacteria</taxon>
        <taxon>Pseudomonadati</taxon>
        <taxon>Verrucomicrobiota</taxon>
        <taxon>Verrucomicrobiia</taxon>
        <taxon>Verrucomicrobiales</taxon>
        <taxon>Verrucomicrobiaceae</taxon>
        <taxon>Phragmitibacter</taxon>
    </lineage>
</organism>
<dbReference type="EMBL" id="VAUV01000014">
    <property type="protein sequence ID" value="TLD69318.1"/>
    <property type="molecule type" value="Genomic_DNA"/>
</dbReference>
<evidence type="ECO:0000259" key="1">
    <source>
        <dbReference type="PROSITE" id="PS50853"/>
    </source>
</evidence>
<dbReference type="InterPro" id="IPR013783">
    <property type="entry name" value="Ig-like_fold"/>
</dbReference>
<keyword evidence="3" id="KW-1185">Reference proteome</keyword>
<dbReference type="Gene3D" id="2.60.40.10">
    <property type="entry name" value="Immunoglobulins"/>
    <property type="match status" value="1"/>
</dbReference>
<reference evidence="2 3" key="1">
    <citation type="submission" date="2019-05" db="EMBL/GenBank/DDBJ databases">
        <title>Verrucobacter flavum gen. nov., sp. nov. a new member of the family Verrucomicrobiaceae.</title>
        <authorList>
            <person name="Szuroczki S."/>
            <person name="Abbaszade G."/>
            <person name="Szabo A."/>
            <person name="Felfoldi T."/>
            <person name="Schumann P."/>
            <person name="Boka K."/>
            <person name="Keki Z."/>
            <person name="Toumi M."/>
            <person name="Toth E."/>
        </authorList>
    </citation>
    <scope>NUCLEOTIDE SEQUENCE [LARGE SCALE GENOMIC DNA]</scope>
    <source>
        <strain evidence="2 3">MG-N-17</strain>
    </source>
</reference>
<name>A0A5R8KAI1_9BACT</name>
<dbReference type="InterPro" id="IPR003961">
    <property type="entry name" value="FN3_dom"/>
</dbReference>
<dbReference type="AlphaFoldDB" id="A0A5R8KAI1"/>
<dbReference type="CDD" id="cd00063">
    <property type="entry name" value="FN3"/>
    <property type="match status" value="1"/>
</dbReference>